<protein>
    <recommendedName>
        <fullName evidence="1">DUF6504 domain-containing protein</fullName>
    </recommendedName>
</protein>
<sequence length="136" mass="15390">MTVLESAEIGSWEDLWESVPVIGAGVRAASTRRGRDLTLEGGAAEVVVRCDGAGVPREVVHRGRVHRVVEPPVRWYERRNWWESEDRVPRESRTSMVDRELWQVQALQGGTTAPCTFRLVRNQVSDRWQLLGVTLG</sequence>
<keyword evidence="3" id="KW-1185">Reference proteome</keyword>
<dbReference type="EMBL" id="CP059343">
    <property type="protein sequence ID" value="QMS57250.1"/>
    <property type="molecule type" value="Genomic_DNA"/>
</dbReference>
<gene>
    <name evidence="2" type="ORF">CIB50_0001982</name>
</gene>
<organism evidence="2 3">
    <name type="scientific">Kocuria varians</name>
    <name type="common">Micrococcus varians</name>
    <dbReference type="NCBI Taxonomy" id="1272"/>
    <lineage>
        <taxon>Bacteria</taxon>
        <taxon>Bacillati</taxon>
        <taxon>Actinomycetota</taxon>
        <taxon>Actinomycetes</taxon>
        <taxon>Micrococcales</taxon>
        <taxon>Micrococcaceae</taxon>
        <taxon>Kocuria</taxon>
    </lineage>
</organism>
<dbReference type="KEGG" id="kvr:CIB50_0001982"/>
<dbReference type="RefSeq" id="WP_258924120.1">
    <property type="nucleotide sequence ID" value="NZ_CP059343.1"/>
</dbReference>
<evidence type="ECO:0000313" key="3">
    <source>
        <dbReference type="Proteomes" id="UP000216825"/>
    </source>
</evidence>
<name>A0A7D7KZB3_KOCVA</name>
<evidence type="ECO:0000259" key="1">
    <source>
        <dbReference type="Pfam" id="PF20114"/>
    </source>
</evidence>
<dbReference type="InterPro" id="IPR045443">
    <property type="entry name" value="DUF6504"/>
</dbReference>
<reference evidence="3" key="1">
    <citation type="submission" date="2017-08" db="EMBL/GenBank/DDBJ databases">
        <title>Draft Genome Sequence of Kocuria varians 80.</title>
        <authorList>
            <person name="Minaev M."/>
            <person name="Kurbakov K.A."/>
            <person name="Solodovnikova G.I."/>
            <person name="Kuznetsova O.A."/>
            <person name="Lisitsyn A.B."/>
        </authorList>
    </citation>
    <scope>NUCLEOTIDE SEQUENCE [LARGE SCALE GENOMIC DNA]</scope>
    <source>
        <strain evidence="3">80</strain>
    </source>
</reference>
<dbReference type="Pfam" id="PF20114">
    <property type="entry name" value="DUF6504"/>
    <property type="match status" value="1"/>
</dbReference>
<evidence type="ECO:0000313" key="2">
    <source>
        <dbReference type="EMBL" id="QMS57250.1"/>
    </source>
</evidence>
<dbReference type="AlphaFoldDB" id="A0A7D7KZB3"/>
<reference evidence="2 3" key="2">
    <citation type="submission" date="2020-07" db="EMBL/GenBank/DDBJ databases">
        <title>Genome of starter culture bacteria Kocuria salsicia reveals its technological properties and safety for usage in meat industry.</title>
        <authorList>
            <person name="Michael M."/>
            <person name="Konstantin K."/>
            <person name="Evgenii K."/>
            <person name="Galina S."/>
            <person name="Oksana K."/>
            <person name="Andrei L."/>
        </authorList>
    </citation>
    <scope>NUCLEOTIDE SEQUENCE [LARGE SCALE GENOMIC DNA]</scope>
    <source>
        <strain evidence="2 3">80</strain>
    </source>
</reference>
<accession>A0A7D7KZB3</accession>
<feature type="domain" description="DUF6504" evidence="1">
    <location>
        <begin position="50"/>
        <end position="133"/>
    </location>
</feature>
<dbReference type="Proteomes" id="UP000216825">
    <property type="component" value="Chromosome"/>
</dbReference>
<proteinExistence type="predicted"/>